<dbReference type="EMBL" id="SNRW01001093">
    <property type="protein sequence ID" value="KAA6397839.1"/>
    <property type="molecule type" value="Genomic_DNA"/>
</dbReference>
<comment type="caution">
    <text evidence="1">The sequence shown here is derived from an EMBL/GenBank/DDBJ whole genome shotgun (WGS) entry which is preliminary data.</text>
</comment>
<dbReference type="AlphaFoldDB" id="A0A5J4WUJ6"/>
<proteinExistence type="predicted"/>
<gene>
    <name evidence="1" type="ORF">EZS28_006636</name>
</gene>
<reference evidence="1 2" key="1">
    <citation type="submission" date="2019-03" db="EMBL/GenBank/DDBJ databases">
        <title>Single cell metagenomics reveals metabolic interactions within the superorganism composed of flagellate Streblomastix strix and complex community of Bacteroidetes bacteria on its surface.</title>
        <authorList>
            <person name="Treitli S.C."/>
            <person name="Kolisko M."/>
            <person name="Husnik F."/>
            <person name="Keeling P."/>
            <person name="Hampl V."/>
        </authorList>
    </citation>
    <scope>NUCLEOTIDE SEQUENCE [LARGE SCALE GENOMIC DNA]</scope>
    <source>
        <strain evidence="1">ST1C</strain>
    </source>
</reference>
<evidence type="ECO:0000313" key="2">
    <source>
        <dbReference type="Proteomes" id="UP000324800"/>
    </source>
</evidence>
<accession>A0A5J4WUJ6</accession>
<name>A0A5J4WUJ6_9EUKA</name>
<sequence>MQQQPIELRFLTDKTVTMYCLYKGKGSITIGPLVDNILELAEQNSWKIDASHISGFSNIILDGLSKFSRSKDYAIKREVLQKSIMELWTQISINVFVTRANRQCTRYCSISEDKLTVRRNGFNLELSKKIPLLHPQIFQIPKTVLKIKKE</sequence>
<organism evidence="1 2">
    <name type="scientific">Streblomastix strix</name>
    <dbReference type="NCBI Taxonomy" id="222440"/>
    <lineage>
        <taxon>Eukaryota</taxon>
        <taxon>Metamonada</taxon>
        <taxon>Preaxostyla</taxon>
        <taxon>Oxymonadida</taxon>
        <taxon>Streblomastigidae</taxon>
        <taxon>Streblomastix</taxon>
    </lineage>
</organism>
<evidence type="ECO:0000313" key="1">
    <source>
        <dbReference type="EMBL" id="KAA6397839.1"/>
    </source>
</evidence>
<protein>
    <submittedName>
        <fullName evidence="1">Uncharacterized protein</fullName>
    </submittedName>
</protein>
<dbReference type="Proteomes" id="UP000324800">
    <property type="component" value="Unassembled WGS sequence"/>
</dbReference>